<evidence type="ECO:0000256" key="8">
    <source>
        <dbReference type="PIRNR" id="PIRNR006630"/>
    </source>
</evidence>
<comment type="catalytic activity">
    <reaction evidence="7 8">
        <text>deamido-NAD(+) + L-glutamine + ATP + H2O = L-glutamate + AMP + diphosphate + NAD(+) + H(+)</text>
        <dbReference type="Rhea" id="RHEA:24384"/>
        <dbReference type="ChEBI" id="CHEBI:15377"/>
        <dbReference type="ChEBI" id="CHEBI:15378"/>
        <dbReference type="ChEBI" id="CHEBI:29985"/>
        <dbReference type="ChEBI" id="CHEBI:30616"/>
        <dbReference type="ChEBI" id="CHEBI:33019"/>
        <dbReference type="ChEBI" id="CHEBI:57540"/>
        <dbReference type="ChEBI" id="CHEBI:58359"/>
        <dbReference type="ChEBI" id="CHEBI:58437"/>
        <dbReference type="ChEBI" id="CHEBI:456215"/>
        <dbReference type="EC" id="6.3.5.1"/>
    </reaction>
</comment>
<comment type="pathway">
    <text evidence="1 7 8">Cofactor biosynthesis; NAD(+) biosynthesis; NAD(+) from deamido-NAD(+) (L-Gln route): step 1/1.</text>
</comment>
<evidence type="ECO:0000256" key="2">
    <source>
        <dbReference type="ARBA" id="ARBA00007145"/>
    </source>
</evidence>
<feature type="binding site" evidence="7">
    <location>
        <position position="412"/>
    </location>
    <ligand>
        <name>deamido-NAD(+)</name>
        <dbReference type="ChEBI" id="CHEBI:58437"/>
        <note>ligand shared between two neighboring subunits</note>
    </ligand>
</feature>
<comment type="function">
    <text evidence="7">Catalyzes the ATP-dependent amidation of deamido-NAD to form NAD. Uses L-glutamine as a nitrogen source.</text>
</comment>
<dbReference type="InterPro" id="IPR022310">
    <property type="entry name" value="NAD/GMP_synthase"/>
</dbReference>
<dbReference type="InterPro" id="IPR003694">
    <property type="entry name" value="NAD_synthase"/>
</dbReference>
<evidence type="ECO:0000256" key="6">
    <source>
        <dbReference type="ARBA" id="ARBA00023027"/>
    </source>
</evidence>
<keyword evidence="11" id="KW-1185">Reference proteome</keyword>
<dbReference type="NCBIfam" id="TIGR00552">
    <property type="entry name" value="nadE"/>
    <property type="match status" value="1"/>
</dbReference>
<comment type="similarity">
    <text evidence="9">Belongs to the NAD synthetase family.</text>
</comment>
<dbReference type="Pfam" id="PF00795">
    <property type="entry name" value="CN_hydrolase"/>
    <property type="match status" value="1"/>
</dbReference>
<feature type="active site" description="Nucleophile; for glutaminase activity" evidence="7">
    <location>
        <position position="148"/>
    </location>
</feature>
<dbReference type="NCBIfam" id="NF010588">
    <property type="entry name" value="PRK13981.1"/>
    <property type="match status" value="1"/>
</dbReference>
<keyword evidence="3 7" id="KW-0436">Ligase</keyword>
<evidence type="ECO:0000256" key="4">
    <source>
        <dbReference type="ARBA" id="ARBA00022741"/>
    </source>
</evidence>
<accession>A0A6B3L6T0</accession>
<dbReference type="PANTHER" id="PTHR23090">
    <property type="entry name" value="NH 3 /GLUTAMINE-DEPENDENT NAD + SYNTHETASE"/>
    <property type="match status" value="1"/>
</dbReference>
<keyword evidence="4 7" id="KW-0547">Nucleotide-binding</keyword>
<dbReference type="Proteomes" id="UP000475117">
    <property type="component" value="Chromosome"/>
</dbReference>
<feature type="active site" description="Proton acceptor; for glutaminase activity" evidence="7">
    <location>
        <position position="41"/>
    </location>
</feature>
<dbReference type="FunFam" id="3.40.50.620:FF:000106">
    <property type="entry name" value="Glutamine-dependent NAD(+) synthetase"/>
    <property type="match status" value="1"/>
</dbReference>
<dbReference type="EC" id="6.3.5.1" evidence="7 8"/>
<evidence type="ECO:0000313" key="10">
    <source>
        <dbReference type="EMBL" id="QQL43771.1"/>
    </source>
</evidence>
<organism evidence="10 11">
    <name type="scientific">Sulfuriroseicoccus oceanibius</name>
    <dbReference type="NCBI Taxonomy" id="2707525"/>
    <lineage>
        <taxon>Bacteria</taxon>
        <taxon>Pseudomonadati</taxon>
        <taxon>Verrucomicrobiota</taxon>
        <taxon>Verrucomicrobiia</taxon>
        <taxon>Verrucomicrobiales</taxon>
        <taxon>Verrucomicrobiaceae</taxon>
        <taxon>Sulfuriroseicoccus</taxon>
    </lineage>
</organism>
<dbReference type="CDD" id="cd07570">
    <property type="entry name" value="GAT_Gln-NAD-synth"/>
    <property type="match status" value="1"/>
</dbReference>
<evidence type="ECO:0000256" key="1">
    <source>
        <dbReference type="ARBA" id="ARBA00005188"/>
    </source>
</evidence>
<dbReference type="GO" id="GO:0004359">
    <property type="term" value="F:glutaminase activity"/>
    <property type="evidence" value="ECO:0007669"/>
    <property type="project" value="InterPro"/>
</dbReference>
<evidence type="ECO:0000256" key="5">
    <source>
        <dbReference type="ARBA" id="ARBA00022840"/>
    </source>
</evidence>
<feature type="binding site" evidence="7">
    <location>
        <position position="190"/>
    </location>
    <ligand>
        <name>L-glutamine</name>
        <dbReference type="ChEBI" id="CHEBI:58359"/>
    </ligand>
</feature>
<feature type="binding site" evidence="7">
    <location>
        <position position="118"/>
    </location>
    <ligand>
        <name>L-glutamine</name>
        <dbReference type="ChEBI" id="CHEBI:58359"/>
    </ligand>
</feature>
<dbReference type="PANTHER" id="PTHR23090:SF9">
    <property type="entry name" value="GLUTAMINE-DEPENDENT NAD(+) SYNTHETASE"/>
    <property type="match status" value="1"/>
</dbReference>
<evidence type="ECO:0000256" key="9">
    <source>
        <dbReference type="RuleBase" id="RU003811"/>
    </source>
</evidence>
<feature type="binding site" evidence="7">
    <location>
        <position position="522"/>
    </location>
    <ligand>
        <name>deamido-NAD(+)</name>
        <dbReference type="ChEBI" id="CHEBI:58437"/>
        <note>ligand shared between two neighboring subunits</note>
    </ligand>
</feature>
<gene>
    <name evidence="7" type="primary">nadE</name>
    <name evidence="10" type="ORF">G3M56_007610</name>
</gene>
<keyword evidence="5 7" id="KW-0067">ATP-binding</keyword>
<dbReference type="CDD" id="cd00553">
    <property type="entry name" value="NAD_synthase"/>
    <property type="match status" value="1"/>
</dbReference>
<evidence type="ECO:0000313" key="11">
    <source>
        <dbReference type="Proteomes" id="UP000475117"/>
    </source>
</evidence>
<feature type="active site" description="For glutaminase activity" evidence="7">
    <location>
        <position position="112"/>
    </location>
</feature>
<sequence>MRIGFLQINPTIGAIEANTEAIIREYQAAVAQGAELVITPELAITGYPPRDLLWKSRFVPDNLDALKKIAGVTGDVALVVGHVSRNHDREGNPFYNSASVLQGGCVVDTVHKSRLPSYDVFDEARYFAKARERRVVEIGGRKVGITICEDIWTDDYLPGNLYREDPASQLVADGAEIIVNLSASPYHSGKPRARVAMLQSKARSLGVPIAYCNVVGGNDQLVFDGSSFAVTAEGDTAAVLPAFKPATTVIDLSARGRVAGLGIDPTSSWPADGCAEWMGALTLGVRDYVTKCGFKSVVLGLSGGIDSALVAAIAADALGPENVTGVLMPSPYSSQHSIDDALALCENLGIKSHTIRIDDMFASVNASLAEVFAGKEPDLTEENIQARLRGVSLMAISNKFGSLLLTTGNKSELAVGYCTIYGDMCGGLAVISDLPKTDVYALSKWINREEERIPWNTIRKEPSAELRPDQRDQDSLPEYAVLDAILECYVEKGMSIAEIADEGFDEETVKWIARRVDLNEWKRQQAAPGVRVTSKAFGMGRRIPIAQGYVGR</sequence>
<dbReference type="GO" id="GO:0005737">
    <property type="term" value="C:cytoplasm"/>
    <property type="evidence" value="ECO:0007669"/>
    <property type="project" value="InterPro"/>
</dbReference>
<dbReference type="InterPro" id="IPR014445">
    <property type="entry name" value="Gln-dep_NAD_synthase"/>
</dbReference>
<dbReference type="Gene3D" id="3.60.110.10">
    <property type="entry name" value="Carbon-nitrogen hydrolase"/>
    <property type="match status" value="1"/>
</dbReference>
<dbReference type="RefSeq" id="WP_164361711.1">
    <property type="nucleotide sequence ID" value="NZ_CP066776.1"/>
</dbReference>
<evidence type="ECO:0000256" key="7">
    <source>
        <dbReference type="HAMAP-Rule" id="MF_02090"/>
    </source>
</evidence>
<dbReference type="SUPFAM" id="SSF52402">
    <property type="entry name" value="Adenine nucleotide alpha hydrolases-like"/>
    <property type="match status" value="1"/>
</dbReference>
<protein>
    <recommendedName>
        <fullName evidence="7 8">Glutamine-dependent NAD(+) synthetase</fullName>
        <ecNumber evidence="7 8">6.3.5.1</ecNumber>
    </recommendedName>
    <alternativeName>
        <fullName evidence="7 8">NAD(+) synthase [glutamine-hydrolyzing]</fullName>
    </alternativeName>
</protein>
<dbReference type="HAMAP" id="MF_02090">
    <property type="entry name" value="NadE_glutamine_dep"/>
    <property type="match status" value="1"/>
</dbReference>
<dbReference type="GO" id="GO:0003952">
    <property type="term" value="F:NAD+ synthase (glutamine-hydrolyzing) activity"/>
    <property type="evidence" value="ECO:0007669"/>
    <property type="project" value="UniProtKB-UniRule"/>
</dbReference>
<name>A0A6B3L6T0_9BACT</name>
<dbReference type="InterPro" id="IPR036526">
    <property type="entry name" value="C-N_Hydrolase_sf"/>
</dbReference>
<dbReference type="Gene3D" id="3.40.50.620">
    <property type="entry name" value="HUPs"/>
    <property type="match status" value="1"/>
</dbReference>
<feature type="binding site" evidence="7">
    <location>
        <position position="184"/>
    </location>
    <ligand>
        <name>L-glutamine</name>
        <dbReference type="ChEBI" id="CHEBI:58359"/>
    </ligand>
</feature>
<dbReference type="KEGG" id="soa:G3M56_007610"/>
<dbReference type="UniPathway" id="UPA00253">
    <property type="reaction ID" value="UER00334"/>
</dbReference>
<keyword evidence="6 7" id="KW-0520">NAD</keyword>
<feature type="binding site" evidence="7">
    <location>
        <begin position="300"/>
        <end position="307"/>
    </location>
    <ligand>
        <name>ATP</name>
        <dbReference type="ChEBI" id="CHEBI:30616"/>
    </ligand>
</feature>
<dbReference type="PIRSF" id="PIRSF006630">
    <property type="entry name" value="NADS_GAT"/>
    <property type="match status" value="1"/>
</dbReference>
<dbReference type="GO" id="GO:0009435">
    <property type="term" value="P:NAD+ biosynthetic process"/>
    <property type="evidence" value="ECO:0007669"/>
    <property type="project" value="UniProtKB-UniRule"/>
</dbReference>
<comment type="caution">
    <text evidence="7">Lacks conserved residue(s) required for the propagation of feature annotation.</text>
</comment>
<feature type="binding site" evidence="7">
    <location>
        <position position="383"/>
    </location>
    <ligand>
        <name>deamido-NAD(+)</name>
        <dbReference type="ChEBI" id="CHEBI:58437"/>
        <note>ligand shared between two neighboring subunits</note>
    </ligand>
</feature>
<dbReference type="EMBL" id="CP066776">
    <property type="protein sequence ID" value="QQL43771.1"/>
    <property type="molecule type" value="Genomic_DNA"/>
</dbReference>
<dbReference type="AlphaFoldDB" id="A0A6B3L6T0"/>
<dbReference type="SUPFAM" id="SSF56317">
    <property type="entry name" value="Carbon-nitrogen hydrolase"/>
    <property type="match status" value="1"/>
</dbReference>
<dbReference type="InterPro" id="IPR014729">
    <property type="entry name" value="Rossmann-like_a/b/a_fold"/>
</dbReference>
<feature type="binding site" evidence="7">
    <location>
        <position position="407"/>
    </location>
    <ligand>
        <name>ATP</name>
        <dbReference type="ChEBI" id="CHEBI:30616"/>
    </ligand>
</feature>
<proteinExistence type="inferred from homology"/>
<dbReference type="GO" id="GO:0008795">
    <property type="term" value="F:NAD+ synthase activity"/>
    <property type="evidence" value="ECO:0007669"/>
    <property type="project" value="UniProtKB-UniRule"/>
</dbReference>
<dbReference type="InterPro" id="IPR003010">
    <property type="entry name" value="C-N_Hydrolase"/>
</dbReference>
<dbReference type="Pfam" id="PF02540">
    <property type="entry name" value="NAD_synthase"/>
    <property type="match status" value="1"/>
</dbReference>
<reference evidence="10 11" key="1">
    <citation type="submission" date="2020-12" db="EMBL/GenBank/DDBJ databases">
        <title>Sulforoseuscoccus oceanibium gen. nov., sp. nov., a representative of the phylum Verrucomicrobia with special cytoplasmic membrane, and proposal of Sulforoseuscoccusaceae fam. nov.</title>
        <authorList>
            <person name="Xi F."/>
        </authorList>
    </citation>
    <scope>NUCLEOTIDE SEQUENCE [LARGE SCALE GENOMIC DNA]</scope>
    <source>
        <strain evidence="10 11">T37</strain>
    </source>
</reference>
<dbReference type="GO" id="GO:0005524">
    <property type="term" value="F:ATP binding"/>
    <property type="evidence" value="ECO:0007669"/>
    <property type="project" value="UniProtKB-UniRule"/>
</dbReference>
<comment type="similarity">
    <text evidence="2 7 8">In the C-terminal section; belongs to the NAD synthetase family.</text>
</comment>
<evidence type="ECO:0000256" key="3">
    <source>
        <dbReference type="ARBA" id="ARBA00022598"/>
    </source>
</evidence>
<dbReference type="PROSITE" id="PS50263">
    <property type="entry name" value="CN_HYDROLASE"/>
    <property type="match status" value="1"/>
</dbReference>